<keyword evidence="5" id="KW-1003">Cell membrane</keyword>
<evidence type="ECO:0000256" key="6">
    <source>
        <dbReference type="ARBA" id="ARBA00022553"/>
    </source>
</evidence>
<proteinExistence type="inferred from homology"/>
<dbReference type="PRINTS" id="PR01084">
    <property type="entry name" value="NAHEXCHNGR"/>
</dbReference>
<evidence type="ECO:0000256" key="11">
    <source>
        <dbReference type="ARBA" id="ARBA00023053"/>
    </source>
</evidence>
<feature type="domain" description="Cation/H+ exchanger transmembrane" evidence="26">
    <location>
        <begin position="114"/>
        <end position="488"/>
    </location>
</feature>
<sequence length="843" mass="93094">MGTRSGCLSAVCLVPVAVCAGCSGQVCRAFAGRFPTLCSSSRRQCQLSLPRVVAMPGPRRMQSLAASPLLSADFPEALLLSRSRPFSAGWEPHCADRSQPGLGFHVIPTISSIVPESCLLIVVGLLVGGLIKGVGETPPFLQSDVFFLFLLPPIILDAGYFLPLRQFTENLGTILIFAVVGTLWNAFFLGGLMYAVCLVGGEQINNIGLLDSLLFGSIISAVDPVAVLAVFEEIHINELLHILVFGESLLNDAVTVVLYHLFEEFANYDHVGIVDIVLGFLSFFVVALGGVFVGVVYGVIAAFTSRFTAHIRVIEPLFVFLYSYMAYLSAELFHLSGIMALIASGVVMRPYVEANISHKSHTTIKYFLKMWSSVSETLIFIFLGVSTVAGSHHWNWTFVISTLLFCLIARVLGVLGLTWFINKFRIVKLTPKDQFIIAYGGLRGAIAFSLGYLLDKHHFPMCDLFLTAIITVIFFTVFVQGMTIRPLVDLLAVKKKQETKRSINEEIHTQDVWGVGATSWLLLELQGWVVYRYSVVGGKSPAVSLDLALGPFQFLDHLLTGIEDICGHYCHHHWKDKLNRFNKKYVKKCLIAGERSKEPQLIAFYHKMERKQAIELVESGGVGKIPSAVSTVSMQNIHPKTLPPERVLPALSKDKEEEIRKILRNNLQKTRQRLRSYNRHTLVADPYEEAWNQMLLRRQKARQLEQKINNYLTVPAHKLDSPTMSRARIGSDPLAYEPKADLPVITIDPASPQSPESVDLVNEELKGRVLGLSRDPAGMAEEDGDEDGGIVMRSKEPSSPGTDDVFTPGPSDSPSSQRIQRCLSDPGPHPEPGEGEPFIPKGP</sequence>
<gene>
    <name evidence="28" type="ORF">TREES_T100012096</name>
</gene>
<dbReference type="Gene3D" id="6.10.250.1040">
    <property type="match status" value="1"/>
</dbReference>
<evidence type="ECO:0000256" key="5">
    <source>
        <dbReference type="ARBA" id="ARBA00022475"/>
    </source>
</evidence>
<keyword evidence="6" id="KW-0597">Phosphoprotein</keyword>
<evidence type="ECO:0000256" key="12">
    <source>
        <dbReference type="ARBA" id="ARBA00023065"/>
    </source>
</evidence>
<evidence type="ECO:0000313" key="28">
    <source>
        <dbReference type="EMBL" id="ELW59124.1"/>
    </source>
</evidence>
<feature type="transmembrane region" description="Helical" evidence="24">
    <location>
        <begin position="145"/>
        <end position="162"/>
    </location>
</feature>
<comment type="catalytic activity">
    <reaction evidence="20">
        <text>Li(+)(out) + H(+)(in) = Li(+)(in) + H(+)(out)</text>
        <dbReference type="Rhea" id="RHEA:72407"/>
        <dbReference type="ChEBI" id="CHEBI:15378"/>
        <dbReference type="ChEBI" id="CHEBI:49713"/>
    </reaction>
</comment>
<evidence type="ECO:0000256" key="19">
    <source>
        <dbReference type="ARBA" id="ARBA00047524"/>
    </source>
</evidence>
<evidence type="ECO:0000256" key="23">
    <source>
        <dbReference type="SAM" id="MobiDB-lite"/>
    </source>
</evidence>
<evidence type="ECO:0000259" key="26">
    <source>
        <dbReference type="Pfam" id="PF00999"/>
    </source>
</evidence>
<feature type="transmembrane region" description="Helical" evidence="24">
    <location>
        <begin position="434"/>
        <end position="453"/>
    </location>
</feature>
<evidence type="ECO:0000256" key="10">
    <source>
        <dbReference type="ARBA" id="ARBA00022989"/>
    </source>
</evidence>
<dbReference type="GO" id="GO:0015385">
    <property type="term" value="F:sodium:proton antiporter activity"/>
    <property type="evidence" value="ECO:0007669"/>
    <property type="project" value="InterPro"/>
</dbReference>
<dbReference type="PANTHER" id="PTHR10110:SF59">
    <property type="entry name" value="SODIUM_HYDROGEN EXCHANGER 1"/>
    <property type="match status" value="1"/>
</dbReference>
<feature type="transmembrane region" description="Helical" evidence="24">
    <location>
        <begin position="465"/>
        <end position="488"/>
    </location>
</feature>
<evidence type="ECO:0000256" key="14">
    <source>
        <dbReference type="ARBA" id="ARBA00023139"/>
    </source>
</evidence>
<evidence type="ECO:0000256" key="7">
    <source>
        <dbReference type="ARBA" id="ARBA00022692"/>
    </source>
</evidence>
<dbReference type="GO" id="GO:0051453">
    <property type="term" value="P:regulation of intracellular pH"/>
    <property type="evidence" value="ECO:0007669"/>
    <property type="project" value="TreeGrafter"/>
</dbReference>
<comment type="similarity">
    <text evidence="2 21">Belongs to the monovalent cation:proton antiporter 1 (CPA1) transporter (TC 2.A.36) family.</text>
</comment>
<keyword evidence="12 21" id="KW-0406">Ion transport</keyword>
<dbReference type="Gene3D" id="6.10.140.1330">
    <property type="match status" value="1"/>
</dbReference>
<keyword evidence="10 24" id="KW-1133">Transmembrane helix</keyword>
<dbReference type="GO" id="GO:0015386">
    <property type="term" value="F:potassium:proton antiporter activity"/>
    <property type="evidence" value="ECO:0007669"/>
    <property type="project" value="TreeGrafter"/>
</dbReference>
<evidence type="ECO:0000256" key="22">
    <source>
        <dbReference type="SAM" id="Coils"/>
    </source>
</evidence>
<dbReference type="FunCoup" id="L9K9B7">
    <property type="interactions" value="827"/>
</dbReference>
<evidence type="ECO:0000313" key="29">
    <source>
        <dbReference type="Proteomes" id="UP000011518"/>
    </source>
</evidence>
<dbReference type="InParanoid" id="L9K9B7"/>
<protein>
    <recommendedName>
        <fullName evidence="21">Sodium/hydrogen exchanger</fullName>
    </recommendedName>
</protein>
<keyword evidence="22" id="KW-0175">Coiled coil</keyword>
<feature type="transmembrane region" description="Helical" evidence="24">
    <location>
        <begin position="398"/>
        <end position="422"/>
    </location>
</feature>
<evidence type="ECO:0000256" key="9">
    <source>
        <dbReference type="ARBA" id="ARBA00022860"/>
    </source>
</evidence>
<dbReference type="GO" id="GO:0098719">
    <property type="term" value="P:sodium ion import across plasma membrane"/>
    <property type="evidence" value="ECO:0007669"/>
    <property type="project" value="TreeGrafter"/>
</dbReference>
<dbReference type="PRINTS" id="PR01085">
    <property type="entry name" value="NAHEXCHNGR1"/>
</dbReference>
<dbReference type="PANTHER" id="PTHR10110">
    <property type="entry name" value="SODIUM/HYDROGEN EXCHANGER"/>
    <property type="match status" value="1"/>
</dbReference>
<keyword evidence="17" id="KW-0449">Lipoprotein</keyword>
<keyword evidence="25" id="KW-0732">Signal</keyword>
<feature type="transmembrane region" description="Helical" evidence="24">
    <location>
        <begin position="373"/>
        <end position="392"/>
    </location>
</feature>
<dbReference type="InterPro" id="IPR018422">
    <property type="entry name" value="Cation/H_exchanger_CPA1"/>
</dbReference>
<dbReference type="NCBIfam" id="TIGR00840">
    <property type="entry name" value="b_cpa1"/>
    <property type="match status" value="1"/>
</dbReference>
<keyword evidence="4 21" id="KW-0050">Antiport</keyword>
<evidence type="ECO:0000256" key="15">
    <source>
        <dbReference type="ARBA" id="ARBA00023180"/>
    </source>
</evidence>
<comment type="catalytic activity">
    <reaction evidence="19">
        <text>Na(+)(in) + H(+)(out) = Na(+)(out) + H(+)(in)</text>
        <dbReference type="Rhea" id="RHEA:29419"/>
        <dbReference type="ChEBI" id="CHEBI:15378"/>
        <dbReference type="ChEBI" id="CHEBI:29101"/>
    </reaction>
</comment>
<feature type="chain" id="PRO_5003999371" description="Sodium/hydrogen exchanger" evidence="25">
    <location>
        <begin position="25"/>
        <end position="843"/>
    </location>
</feature>
<evidence type="ECO:0000259" key="27">
    <source>
        <dbReference type="Pfam" id="PF16644"/>
    </source>
</evidence>
<keyword evidence="8" id="KW-0832">Ubl conjugation</keyword>
<dbReference type="InterPro" id="IPR032103">
    <property type="entry name" value="NHE_CaM-bd"/>
</dbReference>
<evidence type="ECO:0000256" key="1">
    <source>
        <dbReference type="ARBA" id="ARBA00004554"/>
    </source>
</evidence>
<evidence type="ECO:0000256" key="18">
    <source>
        <dbReference type="ARBA" id="ARBA00035570"/>
    </source>
</evidence>
<feature type="compositionally biased region" description="Polar residues" evidence="23">
    <location>
        <begin position="810"/>
        <end position="819"/>
    </location>
</feature>
<evidence type="ECO:0000256" key="4">
    <source>
        <dbReference type="ARBA" id="ARBA00022449"/>
    </source>
</evidence>
<evidence type="ECO:0000256" key="3">
    <source>
        <dbReference type="ARBA" id="ARBA00022448"/>
    </source>
</evidence>
<dbReference type="InterPro" id="IPR001970">
    <property type="entry name" value="NHE-1-like"/>
</dbReference>
<feature type="transmembrane region" description="Helical" evidence="24">
    <location>
        <begin position="174"/>
        <end position="201"/>
    </location>
</feature>
<feature type="transmembrane region" description="Helical" evidence="24">
    <location>
        <begin position="239"/>
        <end position="261"/>
    </location>
</feature>
<accession>L9K9B7</accession>
<dbReference type="AlphaFoldDB" id="L9K9B7"/>
<evidence type="ECO:0000256" key="16">
    <source>
        <dbReference type="ARBA" id="ARBA00023201"/>
    </source>
</evidence>
<evidence type="ECO:0000256" key="24">
    <source>
        <dbReference type="SAM" id="Phobius"/>
    </source>
</evidence>
<keyword evidence="29" id="KW-1185">Reference proteome</keyword>
<keyword evidence="16 21" id="KW-0739">Sodium transport</keyword>
<dbReference type="eggNOG" id="KOG1966">
    <property type="taxonomic scope" value="Eukaryota"/>
</dbReference>
<feature type="transmembrane region" description="Helical" evidence="24">
    <location>
        <begin position="213"/>
        <end position="232"/>
    </location>
</feature>
<name>L9K9B7_TUPCH</name>
<reference evidence="29" key="1">
    <citation type="submission" date="2012-07" db="EMBL/GenBank/DDBJ databases">
        <title>Genome of the Chinese tree shrew, a rising model animal genetically related to primates.</title>
        <authorList>
            <person name="Zhang G."/>
            <person name="Fan Y."/>
            <person name="Yao Y."/>
            <person name="Huang Z."/>
        </authorList>
    </citation>
    <scope>NUCLEOTIDE SEQUENCE [LARGE SCALE GENOMIC DNA]</scope>
</reference>
<evidence type="ECO:0000256" key="2">
    <source>
        <dbReference type="ARBA" id="ARBA00007367"/>
    </source>
</evidence>
<dbReference type="InterPro" id="IPR004709">
    <property type="entry name" value="NaH_exchanger"/>
</dbReference>
<evidence type="ECO:0000256" key="8">
    <source>
        <dbReference type="ARBA" id="ARBA00022843"/>
    </source>
</evidence>
<dbReference type="InterPro" id="IPR006153">
    <property type="entry name" value="Cation/H_exchanger_TM"/>
</dbReference>
<dbReference type="Proteomes" id="UP000011518">
    <property type="component" value="Unassembled WGS sequence"/>
</dbReference>
<evidence type="ECO:0000256" key="21">
    <source>
        <dbReference type="RuleBase" id="RU003722"/>
    </source>
</evidence>
<dbReference type="Gene3D" id="6.10.250.2020">
    <property type="match status" value="1"/>
</dbReference>
<dbReference type="STRING" id="246437.L9K9B7"/>
<feature type="transmembrane region" description="Helical" evidence="24">
    <location>
        <begin position="273"/>
        <end position="297"/>
    </location>
</feature>
<dbReference type="EMBL" id="KB320897">
    <property type="protein sequence ID" value="ELW59124.1"/>
    <property type="molecule type" value="Genomic_DNA"/>
</dbReference>
<dbReference type="Pfam" id="PF00999">
    <property type="entry name" value="Na_H_Exchanger"/>
    <property type="match status" value="1"/>
</dbReference>
<reference evidence="29" key="2">
    <citation type="journal article" date="2013" name="Nat. Commun.">
        <title>Genome of the Chinese tree shrew.</title>
        <authorList>
            <person name="Fan Y."/>
            <person name="Huang Z.Y."/>
            <person name="Cao C.C."/>
            <person name="Chen C.S."/>
            <person name="Chen Y.X."/>
            <person name="Fan D.D."/>
            <person name="He J."/>
            <person name="Hou H.L."/>
            <person name="Hu L."/>
            <person name="Hu X.T."/>
            <person name="Jiang X.T."/>
            <person name="Lai R."/>
            <person name="Lang Y.S."/>
            <person name="Liang B."/>
            <person name="Liao S.G."/>
            <person name="Mu D."/>
            <person name="Ma Y.Y."/>
            <person name="Niu Y.Y."/>
            <person name="Sun X.Q."/>
            <person name="Xia J.Q."/>
            <person name="Xiao J."/>
            <person name="Xiong Z.Q."/>
            <person name="Xu L."/>
            <person name="Yang L."/>
            <person name="Zhang Y."/>
            <person name="Zhao W."/>
            <person name="Zhao X.D."/>
            <person name="Zheng Y.T."/>
            <person name="Zhou J.M."/>
            <person name="Zhu Y.B."/>
            <person name="Zhang G.J."/>
            <person name="Wang J."/>
            <person name="Yao Y.G."/>
        </authorList>
    </citation>
    <scope>NUCLEOTIDE SEQUENCE [LARGE SCALE GENOMIC DNA]</scope>
</reference>
<keyword evidence="15" id="KW-0325">Glycoprotein</keyword>
<evidence type="ECO:0000256" key="25">
    <source>
        <dbReference type="SAM" id="SignalP"/>
    </source>
</evidence>
<feature type="region of interest" description="Disordered" evidence="23">
    <location>
        <begin position="771"/>
        <end position="843"/>
    </location>
</feature>
<comment type="subcellular location">
    <subcellularLocation>
        <location evidence="1">Basolateral cell membrane</location>
        <topology evidence="1">Multi-pass membrane protein</topology>
    </subcellularLocation>
</comment>
<feature type="signal peptide" evidence="25">
    <location>
        <begin position="1"/>
        <end position="24"/>
    </location>
</feature>
<evidence type="ECO:0000256" key="13">
    <source>
        <dbReference type="ARBA" id="ARBA00023136"/>
    </source>
</evidence>
<keyword evidence="3 21" id="KW-0813">Transport</keyword>
<keyword evidence="14" id="KW-0564">Palmitate</keyword>
<dbReference type="Pfam" id="PF16644">
    <property type="entry name" value="NEXCaM_BD"/>
    <property type="match status" value="1"/>
</dbReference>
<keyword evidence="9" id="KW-0112">Calmodulin-binding</keyword>
<keyword evidence="11" id="KW-0915">Sodium</keyword>
<evidence type="ECO:0000256" key="17">
    <source>
        <dbReference type="ARBA" id="ARBA00023288"/>
    </source>
</evidence>
<organism evidence="28 29">
    <name type="scientific">Tupaia chinensis</name>
    <name type="common">Chinese tree shrew</name>
    <name type="synonym">Tupaia belangeri chinensis</name>
    <dbReference type="NCBI Taxonomy" id="246437"/>
    <lineage>
        <taxon>Eukaryota</taxon>
        <taxon>Metazoa</taxon>
        <taxon>Chordata</taxon>
        <taxon>Craniata</taxon>
        <taxon>Vertebrata</taxon>
        <taxon>Euteleostomi</taxon>
        <taxon>Mammalia</taxon>
        <taxon>Eutheria</taxon>
        <taxon>Euarchontoglires</taxon>
        <taxon>Scandentia</taxon>
        <taxon>Tupaiidae</taxon>
        <taxon>Tupaia</taxon>
    </lineage>
</organism>
<feature type="domain" description="Sodium/hydrogen exchanger regulatory region" evidence="27">
    <location>
        <begin position="628"/>
        <end position="713"/>
    </location>
</feature>
<dbReference type="GO" id="GO:0005516">
    <property type="term" value="F:calmodulin binding"/>
    <property type="evidence" value="ECO:0007669"/>
    <property type="project" value="UniProtKB-KW"/>
</dbReference>
<keyword evidence="13 24" id="KW-0472">Membrane</keyword>
<dbReference type="GO" id="GO:0016323">
    <property type="term" value="C:basolateral plasma membrane"/>
    <property type="evidence" value="ECO:0007669"/>
    <property type="project" value="UniProtKB-SubCell"/>
</dbReference>
<comment type="catalytic activity">
    <reaction evidence="18">
        <text>Li(+)(in) + Na(+)(out) = Li(+)(out) + Na(+)(in)</text>
        <dbReference type="Rhea" id="RHEA:72415"/>
        <dbReference type="ChEBI" id="CHEBI:29101"/>
        <dbReference type="ChEBI" id="CHEBI:49713"/>
    </reaction>
</comment>
<feature type="coiled-coil region" evidence="22">
    <location>
        <begin position="653"/>
        <end position="680"/>
    </location>
</feature>
<keyword evidence="7 21" id="KW-0812">Transmembrane</keyword>
<evidence type="ECO:0000256" key="20">
    <source>
        <dbReference type="ARBA" id="ARBA00048676"/>
    </source>
</evidence>